<keyword evidence="1" id="KW-0175">Coiled coil</keyword>
<reference evidence="3" key="2">
    <citation type="submission" date="2020-11" db="EMBL/GenBank/DDBJ databases">
        <authorList>
            <person name="Cecchin M."/>
            <person name="Marcolungo L."/>
            <person name="Rossato M."/>
            <person name="Girolomoni L."/>
            <person name="Cosentino E."/>
            <person name="Cuine S."/>
            <person name="Li-Beisson Y."/>
            <person name="Delledonne M."/>
            <person name="Ballottari M."/>
        </authorList>
    </citation>
    <scope>NUCLEOTIDE SEQUENCE</scope>
    <source>
        <strain evidence="3">211/11P</strain>
        <tissue evidence="3">Whole cell</tissue>
    </source>
</reference>
<evidence type="ECO:0000256" key="2">
    <source>
        <dbReference type="SAM" id="MobiDB-lite"/>
    </source>
</evidence>
<evidence type="ECO:0000256" key="1">
    <source>
        <dbReference type="SAM" id="Coils"/>
    </source>
</evidence>
<feature type="coiled-coil region" evidence="1">
    <location>
        <begin position="120"/>
        <end position="182"/>
    </location>
</feature>
<feature type="coiled-coil region" evidence="1">
    <location>
        <begin position="953"/>
        <end position="980"/>
    </location>
</feature>
<feature type="coiled-coil region" evidence="1">
    <location>
        <begin position="1490"/>
        <end position="1570"/>
    </location>
</feature>
<protein>
    <submittedName>
        <fullName evidence="3">Uncharacterized protein</fullName>
    </submittedName>
</protein>
<comment type="caution">
    <text evidence="3">The sequence shown here is derived from an EMBL/GenBank/DDBJ whole genome shotgun (WGS) entry which is preliminary data.</text>
</comment>
<dbReference type="EMBL" id="SIDB01000005">
    <property type="protein sequence ID" value="KAI3432435.1"/>
    <property type="molecule type" value="Genomic_DNA"/>
</dbReference>
<feature type="region of interest" description="Disordered" evidence="2">
    <location>
        <begin position="436"/>
        <end position="466"/>
    </location>
</feature>
<feature type="coiled-coil region" evidence="1">
    <location>
        <begin position="316"/>
        <end position="385"/>
    </location>
</feature>
<evidence type="ECO:0000313" key="3">
    <source>
        <dbReference type="EMBL" id="KAI3432435.1"/>
    </source>
</evidence>
<evidence type="ECO:0000313" key="4">
    <source>
        <dbReference type="Proteomes" id="UP001055712"/>
    </source>
</evidence>
<feature type="coiled-coil region" evidence="1">
    <location>
        <begin position="42"/>
        <end position="76"/>
    </location>
</feature>
<proteinExistence type="predicted"/>
<feature type="region of interest" description="Disordered" evidence="2">
    <location>
        <begin position="1447"/>
        <end position="1469"/>
    </location>
</feature>
<feature type="coiled-coil region" evidence="1">
    <location>
        <begin position="483"/>
        <end position="510"/>
    </location>
</feature>
<feature type="compositionally biased region" description="Low complexity" evidence="2">
    <location>
        <begin position="436"/>
        <end position="447"/>
    </location>
</feature>
<name>A0A9D4TRF9_CHLVU</name>
<reference evidence="3" key="1">
    <citation type="journal article" date="2019" name="Plant J.">
        <title>Chlorella vulgaris genome assembly and annotation reveals the molecular basis for metabolic acclimation to high light conditions.</title>
        <authorList>
            <person name="Cecchin M."/>
            <person name="Marcolungo L."/>
            <person name="Rossato M."/>
            <person name="Girolomoni L."/>
            <person name="Cosentino E."/>
            <person name="Cuine S."/>
            <person name="Li-Beisson Y."/>
            <person name="Delledonne M."/>
            <person name="Ballottari M."/>
        </authorList>
    </citation>
    <scope>NUCLEOTIDE SEQUENCE</scope>
    <source>
        <strain evidence="3">211/11P</strain>
    </source>
</reference>
<dbReference type="Proteomes" id="UP001055712">
    <property type="component" value="Unassembled WGS sequence"/>
</dbReference>
<gene>
    <name evidence="3" type="ORF">D9Q98_003988</name>
</gene>
<dbReference type="OrthoDB" id="10597397at2759"/>
<feature type="coiled-coil region" evidence="1">
    <location>
        <begin position="1059"/>
        <end position="1086"/>
    </location>
</feature>
<organism evidence="3 4">
    <name type="scientific">Chlorella vulgaris</name>
    <name type="common">Green alga</name>
    <dbReference type="NCBI Taxonomy" id="3077"/>
    <lineage>
        <taxon>Eukaryota</taxon>
        <taxon>Viridiplantae</taxon>
        <taxon>Chlorophyta</taxon>
        <taxon>core chlorophytes</taxon>
        <taxon>Trebouxiophyceae</taxon>
        <taxon>Chlorellales</taxon>
        <taxon>Chlorellaceae</taxon>
        <taxon>Chlorella clade</taxon>
        <taxon>Chlorella</taxon>
    </lineage>
</organism>
<keyword evidence="4" id="KW-1185">Reference proteome</keyword>
<accession>A0A9D4TRF9</accession>
<feature type="coiled-coil region" evidence="1">
    <location>
        <begin position="563"/>
        <end position="604"/>
    </location>
</feature>
<sequence>MSPSTRDVSQSCTAHDWAAERRHSNSQCCGSQARAAHLEGCNRELRDALHSALTELEEARAQAHTLQRLQQQLQEATPGAAEQVAAAVEQERAAQAARDAQLLALLRTKDDVIMSFQARHAESRAEAATHQEQLESARQQLQASQLRVHELVESRNRQRQQVEQAATAAAAAAQEIARLKAEAARAQPLQDRLMLLEQQAEHSTTDLEAAHRQLAVLSATADAANDAIVDLQALLEERDKDVGVRDAELAALRQHLDNTFQNSAGCEPVADEAAACRIAALEAVNEQLELALVHASCSTATGDSEGGATDELRAELAVATGRLQAADAQVEQLEKRLEASEAAVLRSELQLRERLARSLQAEQQAEVLLLELDAARLLAAQLKSQLAETTVSEQTAREEATAAQRSMQAAVDELVSIFTASDLQQQQVLQAQVIPDMQQQRPQQQQQDGSCPVGGLAADQPAAADPGCTHHISAAATEAVASVRALACHVRALQQRLDQQQDAAASALQQPAAAAQTTQAVGIQCDLAVTQSSFAATAEEQLGEAAPEAGDSEGVSAAPVGQLDLLQQQVAQLTAELAAATLAAAGAKADLAAFEAARAEAECKRASCIASGDVVETQFAGGQAPDCNCPAAATLQAECSSQRLEIERLGSCVVTARREAESQAAEAAAAHMQLLELQRQVAALEQGRGELSELRSSAYSAAHRLQRAIWEHGGMLGAEASGWEEAPLTLQLKQAVDGCLSLLQDHAELSATFRQHLLHQQQALSAMTGVEYDAGSGMTLEASQRVVIRSLAVQVAALQQQHAQKAPAGASMPVSTPAAGPGMSSDDLVGAGLSPGQTAAASLPADVAQLLGMLSLLKQQLNGLEHIQAEMGAALGSSSESATCDDASGSSSSSSSARAAALLGAELPALQATVSVLAAQLKALPLKLSAPVVAATVALPCLPPEAPAVVAAARDALRRKDKWKARCKDVQTQLAAARNAEAKGGFELGAAELALAEQAAQTAGVVQMLQARVEELAAAGAQMESELHETARQLSDAARTEGCLHTQLVLEQQEHEAGMAEASARLSAAQAALQQEQQQHSALAAQLQGMVHTLHHDGNAEQLLHTRLADLSEQVAQLMIAQEVARSESQLKQQSLDDLRSLLAAARGGQSDMAAACAASESEGQRREAALVGRLQAMQLECVALLEVASRAEEQHTEVEQRLQAGLDLLGRQLDELGNSSAAFLPGLTDALSNLSLAGEMEGRLLRLEAQAAVILQDRSAAAVGHWAVLVRGCRYRLAVSALRDGLQTQLLDAQAACQQQAAELQRLHGALETAQHDASELGACLEAAQLQHQAKLRAAEQHHNKQLDSALQAAAQEQREAQQAADESIAAAVAEVEQRCKVEMAARVARAEQRALHGLEAAEKQCEAVRGELEAVQIAFQQYQATRVVEVQMLEQRVLQQLHSNARPGQAGSKPPASMQQQQRQKQLVRNAGAVSVEDLKAACRQVAIDAALREARLERLQRDQAEEALAGVQATVEQLGTRARALEQELAATRRGHVAESSQLRQRAEQLMSDLADCQRALSHAKAEGGRHMKELQALQRQAAAVADENGSRAANGTAAAAAQLEAELQAQAAGAQLREARQGLARKSALINEMRAKVDGLEQRLAASDPAPLLAELEACQARLQHSQATCASREAAVRELRQRLQQESSLVREEREQHQVAAGQLQRELAARDARITELHERLQQVHSQLHDASTGLRAAVDSHSNEAEGAAAELLCAQRCALELAQAVHQLLELVGQLGVATATAAEAACAAEQRAAWPASMQSDISGLVGLTLDDFQTIMQPNPGTSAVLEAAVQPSITALQDLKASLTAGDWQAAESAAGSLMGLFVQITNECAL</sequence>